<evidence type="ECO:0000256" key="4">
    <source>
        <dbReference type="ARBA" id="ARBA00022741"/>
    </source>
</evidence>
<evidence type="ECO:0000313" key="11">
    <source>
        <dbReference type="EMBL" id="NOK38039.1"/>
    </source>
</evidence>
<dbReference type="SMART" id="SM00220">
    <property type="entry name" value="S_TKc"/>
    <property type="match status" value="1"/>
</dbReference>
<dbReference type="CDD" id="cd14014">
    <property type="entry name" value="STKc_PknB_like"/>
    <property type="match status" value="1"/>
</dbReference>
<dbReference type="AlphaFoldDB" id="A0A7Y4KRV2"/>
<feature type="transmembrane region" description="Helical" evidence="9">
    <location>
        <begin position="375"/>
        <end position="396"/>
    </location>
</feature>
<feature type="region of interest" description="Disordered" evidence="8">
    <location>
        <begin position="325"/>
        <end position="348"/>
    </location>
</feature>
<dbReference type="PROSITE" id="PS50011">
    <property type="entry name" value="PROTEIN_KINASE_DOM"/>
    <property type="match status" value="1"/>
</dbReference>
<dbReference type="PANTHER" id="PTHR43289:SF6">
    <property type="entry name" value="SERINE_THREONINE-PROTEIN KINASE NEKL-3"/>
    <property type="match status" value="1"/>
</dbReference>
<dbReference type="InterPro" id="IPR000719">
    <property type="entry name" value="Prot_kinase_dom"/>
</dbReference>
<keyword evidence="5 11" id="KW-0418">Kinase</keyword>
<evidence type="ECO:0000259" key="10">
    <source>
        <dbReference type="PROSITE" id="PS50011"/>
    </source>
</evidence>
<proteinExistence type="predicted"/>
<keyword evidence="12" id="KW-1185">Reference proteome</keyword>
<keyword evidence="9" id="KW-1133">Transmembrane helix</keyword>
<feature type="region of interest" description="Disordered" evidence="8">
    <location>
        <begin position="499"/>
        <end position="536"/>
    </location>
</feature>
<feature type="binding site" evidence="7">
    <location>
        <position position="58"/>
    </location>
    <ligand>
        <name>ATP</name>
        <dbReference type="ChEBI" id="CHEBI:30616"/>
    </ligand>
</feature>
<dbReference type="Pfam" id="PF08308">
    <property type="entry name" value="PEGA"/>
    <property type="match status" value="1"/>
</dbReference>
<dbReference type="EMBL" id="JABFJV010000279">
    <property type="protein sequence ID" value="NOK38039.1"/>
    <property type="molecule type" value="Genomic_DNA"/>
</dbReference>
<feature type="compositionally biased region" description="Polar residues" evidence="8">
    <location>
        <begin position="499"/>
        <end position="508"/>
    </location>
</feature>
<dbReference type="PROSITE" id="PS00107">
    <property type="entry name" value="PROTEIN_KINASE_ATP"/>
    <property type="match status" value="1"/>
</dbReference>
<evidence type="ECO:0000256" key="7">
    <source>
        <dbReference type="PROSITE-ProRule" id="PRU10141"/>
    </source>
</evidence>
<dbReference type="Proteomes" id="UP000563426">
    <property type="component" value="Unassembled WGS sequence"/>
</dbReference>
<dbReference type="InterPro" id="IPR011009">
    <property type="entry name" value="Kinase-like_dom_sf"/>
</dbReference>
<gene>
    <name evidence="11" type="ORF">HMI49_33045</name>
</gene>
<dbReference type="EC" id="2.7.11.1" evidence="1"/>
<dbReference type="SUPFAM" id="SSF56112">
    <property type="entry name" value="Protein kinase-like (PK-like)"/>
    <property type="match status" value="1"/>
</dbReference>
<comment type="caution">
    <text evidence="11">The sequence shown here is derived from an EMBL/GenBank/DDBJ whole genome shotgun (WGS) entry which is preliminary data.</text>
</comment>
<dbReference type="PANTHER" id="PTHR43289">
    <property type="entry name" value="MITOGEN-ACTIVATED PROTEIN KINASE KINASE KINASE 20-RELATED"/>
    <property type="match status" value="1"/>
</dbReference>
<evidence type="ECO:0000256" key="5">
    <source>
        <dbReference type="ARBA" id="ARBA00022777"/>
    </source>
</evidence>
<evidence type="ECO:0000313" key="12">
    <source>
        <dbReference type="Proteomes" id="UP000563426"/>
    </source>
</evidence>
<keyword evidence="6 7" id="KW-0067">ATP-binding</keyword>
<sequence>MIESDAPRSKGAPADVPDPLLGRILNERFRILETLGAGGMGRVYKAMQAPLDRLVALKVLNPQYSGEGKDPGFQKRFFLEASVTAKLRHPNTVTVIDYGKTEDGIYYIAMEYLEGLTLSQLLTQEGPLPWERALTIGQQVARSLREAHKVGLIHRDLKPANVMILNQEADHDVVKVLDFGLVKSFVGDAAMKEDTTLTQAGVILGSPQYMAPEQARNIADPRSDVYSLGVVLYQVLMGRPPFQAAQSIDVIVKHINDPPPPFHTVWPDHNVPAEVEALVMKCLAKRPVDRYASMDAVLQGMRTAASASGVSGVFATRTGLNAVGSGPHSGPHSGIHSGAHPALGSGPTPAPNTMALDISVDEAGGLPEKKSNKGLGIALFGASLLLGLGAAGFFVLRGTQQPPVEPAPSVPVARAPVAPPPPAAEHAAAQPTVAARPATPRPVRFDVESDPPGAEVKVNGRVRGNTPLTITHTPDSPGLADVEVSFAMDGYQTVSKTYSGEPGTTVNVSIKLPRIKKQGPKPTKAPGSSYKDDPYQ</sequence>
<feature type="compositionally biased region" description="Low complexity" evidence="8">
    <location>
        <begin position="424"/>
        <end position="437"/>
    </location>
</feature>
<evidence type="ECO:0000256" key="8">
    <source>
        <dbReference type="SAM" id="MobiDB-lite"/>
    </source>
</evidence>
<evidence type="ECO:0000256" key="9">
    <source>
        <dbReference type="SAM" id="Phobius"/>
    </source>
</evidence>
<keyword evidence="9" id="KW-0472">Membrane</keyword>
<evidence type="ECO:0000256" key="6">
    <source>
        <dbReference type="ARBA" id="ARBA00022840"/>
    </source>
</evidence>
<dbReference type="Gene3D" id="3.30.200.20">
    <property type="entry name" value="Phosphorylase Kinase, domain 1"/>
    <property type="match status" value="1"/>
</dbReference>
<dbReference type="PROSITE" id="PS00108">
    <property type="entry name" value="PROTEIN_KINASE_ST"/>
    <property type="match status" value="1"/>
</dbReference>
<keyword evidence="3" id="KW-0808">Transferase</keyword>
<feature type="compositionally biased region" description="Low complexity" evidence="8">
    <location>
        <begin position="325"/>
        <end position="341"/>
    </location>
</feature>
<evidence type="ECO:0000256" key="1">
    <source>
        <dbReference type="ARBA" id="ARBA00012513"/>
    </source>
</evidence>
<protein>
    <recommendedName>
        <fullName evidence="1">non-specific serine/threonine protein kinase</fullName>
        <ecNumber evidence="1">2.7.11.1</ecNumber>
    </recommendedName>
</protein>
<name>A0A7Y4KRV2_9BACT</name>
<dbReference type="FunFam" id="1.10.510.10:FF:000021">
    <property type="entry name" value="Serine/threonine protein kinase"/>
    <property type="match status" value="1"/>
</dbReference>
<dbReference type="Gene3D" id="1.10.510.10">
    <property type="entry name" value="Transferase(Phosphotransferase) domain 1"/>
    <property type="match status" value="1"/>
</dbReference>
<feature type="domain" description="Protein kinase" evidence="10">
    <location>
        <begin position="29"/>
        <end position="302"/>
    </location>
</feature>
<accession>A0A7Y4KRV2</accession>
<dbReference type="InterPro" id="IPR017441">
    <property type="entry name" value="Protein_kinase_ATP_BS"/>
</dbReference>
<organism evidence="11 12">
    <name type="scientific">Corallococcus exercitus</name>
    <dbReference type="NCBI Taxonomy" id="2316736"/>
    <lineage>
        <taxon>Bacteria</taxon>
        <taxon>Pseudomonadati</taxon>
        <taxon>Myxococcota</taxon>
        <taxon>Myxococcia</taxon>
        <taxon>Myxococcales</taxon>
        <taxon>Cystobacterineae</taxon>
        <taxon>Myxococcaceae</taxon>
        <taxon>Corallococcus</taxon>
    </lineage>
</organism>
<keyword evidence="4 7" id="KW-0547">Nucleotide-binding</keyword>
<dbReference type="InterPro" id="IPR008271">
    <property type="entry name" value="Ser/Thr_kinase_AS"/>
</dbReference>
<dbReference type="GO" id="GO:0004674">
    <property type="term" value="F:protein serine/threonine kinase activity"/>
    <property type="evidence" value="ECO:0007669"/>
    <property type="project" value="UniProtKB-KW"/>
</dbReference>
<dbReference type="GO" id="GO:0005524">
    <property type="term" value="F:ATP binding"/>
    <property type="evidence" value="ECO:0007669"/>
    <property type="project" value="UniProtKB-UniRule"/>
</dbReference>
<keyword evidence="2 11" id="KW-0723">Serine/threonine-protein kinase</keyword>
<dbReference type="RefSeq" id="WP_171437805.1">
    <property type="nucleotide sequence ID" value="NZ_JABFJV010000279.1"/>
</dbReference>
<keyword evidence="9" id="KW-0812">Transmembrane</keyword>
<dbReference type="Pfam" id="PF00069">
    <property type="entry name" value="Pkinase"/>
    <property type="match status" value="1"/>
</dbReference>
<dbReference type="InterPro" id="IPR013229">
    <property type="entry name" value="PEGA"/>
</dbReference>
<evidence type="ECO:0000256" key="2">
    <source>
        <dbReference type="ARBA" id="ARBA00022527"/>
    </source>
</evidence>
<evidence type="ECO:0000256" key="3">
    <source>
        <dbReference type="ARBA" id="ARBA00022679"/>
    </source>
</evidence>
<reference evidence="11 12" key="1">
    <citation type="submission" date="2020-05" db="EMBL/GenBank/DDBJ databases">
        <authorList>
            <person name="Whitworth D."/>
        </authorList>
    </citation>
    <scope>NUCLEOTIDE SEQUENCE [LARGE SCALE GENOMIC DNA]</scope>
    <source>
        <strain evidence="11 12">AB043B</strain>
    </source>
</reference>
<feature type="region of interest" description="Disordered" evidence="8">
    <location>
        <begin position="403"/>
        <end position="437"/>
    </location>
</feature>